<proteinExistence type="predicted"/>
<keyword evidence="3" id="KW-1185">Reference proteome</keyword>
<feature type="compositionally biased region" description="Polar residues" evidence="1">
    <location>
        <begin position="401"/>
        <end position="424"/>
    </location>
</feature>
<accession>A0AA88AEK8</accession>
<reference evidence="2" key="1">
    <citation type="submission" date="2023-07" db="EMBL/GenBank/DDBJ databases">
        <title>draft genome sequence of fig (Ficus carica).</title>
        <authorList>
            <person name="Takahashi T."/>
            <person name="Nishimura K."/>
        </authorList>
    </citation>
    <scope>NUCLEOTIDE SEQUENCE</scope>
</reference>
<dbReference type="PANTHER" id="PTHR33443">
    <property type="entry name" value="ZGC:112980"/>
    <property type="match status" value="1"/>
</dbReference>
<comment type="caution">
    <text evidence="2">The sequence shown here is derived from an EMBL/GenBank/DDBJ whole genome shotgun (WGS) entry which is preliminary data.</text>
</comment>
<gene>
    <name evidence="2" type="ORF">TIFTF001_019568</name>
</gene>
<name>A0AA88AEK8_FICCA</name>
<dbReference type="Proteomes" id="UP001187192">
    <property type="component" value="Unassembled WGS sequence"/>
</dbReference>
<feature type="compositionally biased region" description="Low complexity" evidence="1">
    <location>
        <begin position="478"/>
        <end position="490"/>
    </location>
</feature>
<dbReference type="EMBL" id="BTGU01000033">
    <property type="protein sequence ID" value="GMN50415.1"/>
    <property type="molecule type" value="Genomic_DNA"/>
</dbReference>
<evidence type="ECO:0000256" key="1">
    <source>
        <dbReference type="SAM" id="MobiDB-lite"/>
    </source>
</evidence>
<dbReference type="AlphaFoldDB" id="A0AA88AEK8"/>
<evidence type="ECO:0000313" key="2">
    <source>
        <dbReference type="EMBL" id="GMN50415.1"/>
    </source>
</evidence>
<evidence type="ECO:0008006" key="4">
    <source>
        <dbReference type="Google" id="ProtNLM"/>
    </source>
</evidence>
<feature type="region of interest" description="Disordered" evidence="1">
    <location>
        <begin position="1"/>
        <end position="26"/>
    </location>
</feature>
<organism evidence="2 3">
    <name type="scientific">Ficus carica</name>
    <name type="common">Common fig</name>
    <dbReference type="NCBI Taxonomy" id="3494"/>
    <lineage>
        <taxon>Eukaryota</taxon>
        <taxon>Viridiplantae</taxon>
        <taxon>Streptophyta</taxon>
        <taxon>Embryophyta</taxon>
        <taxon>Tracheophyta</taxon>
        <taxon>Spermatophyta</taxon>
        <taxon>Magnoliopsida</taxon>
        <taxon>eudicotyledons</taxon>
        <taxon>Gunneridae</taxon>
        <taxon>Pentapetalae</taxon>
        <taxon>rosids</taxon>
        <taxon>fabids</taxon>
        <taxon>Rosales</taxon>
        <taxon>Moraceae</taxon>
        <taxon>Ficeae</taxon>
        <taxon>Ficus</taxon>
    </lineage>
</organism>
<dbReference type="InterPro" id="IPR053234">
    <property type="entry name" value="RPM1_Interactor"/>
</dbReference>
<dbReference type="PANTHER" id="PTHR33443:SF35">
    <property type="entry name" value="VQ DOMAIN-CONTAINING PROTEIN"/>
    <property type="match status" value="1"/>
</dbReference>
<protein>
    <recommendedName>
        <fullName evidence="4">RPM1 interacting protein 13</fullName>
    </recommendedName>
</protein>
<feature type="region of interest" description="Disordered" evidence="1">
    <location>
        <begin position="391"/>
        <end position="436"/>
    </location>
</feature>
<sequence>MDPGRVVFDISSDEESSGHSEPQGEDFDWLAEFLESDDKETDDDSDDVVVVAEVKPKQKSKSSKPTVRDVDDDCVILDGDPDKPAGVVDDSAGGGEDDLLIVGETGQLHGKLLQDLNLLRLVAGCELGAINPVCWMRKFFFLHEQIACRDYPHPRHHCVTFPFGTTPHEKHCDMCHCYVCDSPAPCVHWATSVTGMHHCHATDKEETWKIERRNFKLGKSAPLPASKVSDTRRPMSLPQLNTVSPHSIVQLSPALRPQSHVSRPSTVQGCSPASFSLPTILSRGRSQTSLGPGLSMNRFQPRIVSTGQLLGVSHSTRSGKPHFTHSSHCKVSSTTMFKSPGSVGVSLPVNRSPNYSSHNRNNAIAAQCARTPAPAIVLSDLNTIRWGNVNSSTHQRRSEPNFGSTVSNAPTSQPHTFTSTTVPSPNDPHNFYLHGSQFQSDGQSIYQSFNDTLNPVENTFLDGIESASAKDARSVDHSSSWVNNSQSNQQPPVEHPQSVFEPPDKESSPEFSVRNANFNPDFGLDDWLLDSQSAPVVSDGSVPPQSSIFSPEPAPIDTSLLLFDFETSWNGLTRSECDSTLFSHAS</sequence>
<feature type="region of interest" description="Disordered" evidence="1">
    <location>
        <begin position="471"/>
        <end position="515"/>
    </location>
</feature>
<evidence type="ECO:0000313" key="3">
    <source>
        <dbReference type="Proteomes" id="UP001187192"/>
    </source>
</evidence>